<dbReference type="EC" id="2.7.1.181" evidence="2"/>
<dbReference type="EC" id="2.1.1.-" evidence="2"/>
<dbReference type="AlphaFoldDB" id="A0A7W8M534"/>
<dbReference type="PANTHER" id="PTHR43861">
    <property type="entry name" value="TRANS-ACONITATE 2-METHYLTRANSFERASE-RELATED"/>
    <property type="match status" value="1"/>
</dbReference>
<comment type="caution">
    <text evidence="2">The sequence shown here is derived from an EMBL/GenBank/DDBJ whole genome shotgun (WGS) entry which is preliminary data.</text>
</comment>
<reference evidence="2 3" key="1">
    <citation type="submission" date="2020-08" db="EMBL/GenBank/DDBJ databases">
        <title>Genomic Encyclopedia of Type Strains, Phase IV (KMG-IV): sequencing the most valuable type-strain genomes for metagenomic binning, comparative biology and taxonomic classification.</title>
        <authorList>
            <person name="Goeker M."/>
        </authorList>
    </citation>
    <scope>NUCLEOTIDE SEQUENCE [LARGE SCALE GENOMIC DNA]</scope>
    <source>
        <strain evidence="2 3">DSM 106146</strain>
    </source>
</reference>
<dbReference type="EC" id="2.1.1.294" evidence="2"/>
<organism evidence="2 3">
    <name type="scientific">Catenibacillus scindens</name>
    <dbReference type="NCBI Taxonomy" id="673271"/>
    <lineage>
        <taxon>Bacteria</taxon>
        <taxon>Bacillati</taxon>
        <taxon>Bacillota</taxon>
        <taxon>Clostridia</taxon>
        <taxon>Lachnospirales</taxon>
        <taxon>Lachnospiraceae</taxon>
        <taxon>Catenibacillus</taxon>
    </lineage>
</organism>
<dbReference type="SUPFAM" id="SSF53335">
    <property type="entry name" value="S-adenosyl-L-methionine-dependent methyltransferases"/>
    <property type="match status" value="1"/>
</dbReference>
<name>A0A7W8M534_9FIRM</name>
<keyword evidence="2" id="KW-0489">Methyltransferase</keyword>
<sequence>MFGKSNQQREEEQEQRIAALEKQCGDLKEQNTAMKGRVDHLYDLLKTYEDVLINIRNNNAQIAALEQSAETTAFKVKKLEKRWAAVEASIQESSPSSQTLQYSQFAGEPDQVRDFAQVYGADSEASDGGDAYTSIDYFDFENHFRGDRNLIKERQKKYLPYFKGCVSVVDIGCGRGEFLQLLKESGINATGVDTYDEFVEYCREQNLEAVCDDGNHYLAAVDHTDGIFVGQVVEHMTTEQIVELCNLAWEKLEEGHYVIMETPNPTSLAIYTHAFYMDPSHVKPVHPKTMEYFLKKAGFKDVQIIYTPDSRLDEAIPALEGDGIKNLEAFNQAMHTVSETLFGSQDYAIIAKK</sequence>
<keyword evidence="1" id="KW-0175">Coiled coil</keyword>
<dbReference type="CDD" id="cd02440">
    <property type="entry name" value="AdoMet_MTases"/>
    <property type="match status" value="1"/>
</dbReference>
<accession>A0A7W8M534</accession>
<proteinExistence type="predicted"/>
<dbReference type="RefSeq" id="WP_183773789.1">
    <property type="nucleotide sequence ID" value="NZ_JACHFW010000007.1"/>
</dbReference>
<evidence type="ECO:0000256" key="1">
    <source>
        <dbReference type="SAM" id="Coils"/>
    </source>
</evidence>
<feature type="coiled-coil region" evidence="1">
    <location>
        <begin position="3"/>
        <end position="37"/>
    </location>
</feature>
<keyword evidence="2" id="KW-0808">Transferase</keyword>
<dbReference type="Proteomes" id="UP000543642">
    <property type="component" value="Unassembled WGS sequence"/>
</dbReference>
<dbReference type="Gene3D" id="3.40.50.150">
    <property type="entry name" value="Vaccinia Virus protein VP39"/>
    <property type="match status" value="1"/>
</dbReference>
<dbReference type="Pfam" id="PF13489">
    <property type="entry name" value="Methyltransf_23"/>
    <property type="match status" value="1"/>
</dbReference>
<gene>
    <name evidence="2" type="ORF">HNP82_001957</name>
</gene>
<dbReference type="GO" id="GO:0008168">
    <property type="term" value="F:methyltransferase activity"/>
    <property type="evidence" value="ECO:0007669"/>
    <property type="project" value="UniProtKB-KW"/>
</dbReference>
<keyword evidence="3" id="KW-1185">Reference proteome</keyword>
<dbReference type="EMBL" id="JACHFW010000007">
    <property type="protein sequence ID" value="MBB5264818.1"/>
    <property type="molecule type" value="Genomic_DNA"/>
</dbReference>
<dbReference type="InterPro" id="IPR029063">
    <property type="entry name" value="SAM-dependent_MTases_sf"/>
</dbReference>
<protein>
    <submittedName>
        <fullName evidence="2">O-antigen chain-terminating methyltransferase</fullName>
        <ecNumber evidence="2">2.1.1.-</ecNumber>
        <ecNumber evidence="2">2.1.1.294</ecNumber>
        <ecNumber evidence="2">2.7.1.181</ecNumber>
    </submittedName>
</protein>
<evidence type="ECO:0000313" key="2">
    <source>
        <dbReference type="EMBL" id="MBB5264818.1"/>
    </source>
</evidence>
<dbReference type="GO" id="GO:0032259">
    <property type="term" value="P:methylation"/>
    <property type="evidence" value="ECO:0007669"/>
    <property type="project" value="UniProtKB-KW"/>
</dbReference>
<evidence type="ECO:0000313" key="3">
    <source>
        <dbReference type="Proteomes" id="UP000543642"/>
    </source>
</evidence>